<organism evidence="2 3">
    <name type="scientific">Kitasatospora indigofera</name>
    <dbReference type="NCBI Taxonomy" id="67307"/>
    <lineage>
        <taxon>Bacteria</taxon>
        <taxon>Bacillati</taxon>
        <taxon>Actinomycetota</taxon>
        <taxon>Actinomycetes</taxon>
        <taxon>Kitasatosporales</taxon>
        <taxon>Streptomycetaceae</taxon>
        <taxon>Kitasatospora</taxon>
    </lineage>
</organism>
<keyword evidence="3" id="KW-1185">Reference proteome</keyword>
<dbReference type="RefSeq" id="WP_190210472.1">
    <property type="nucleotide sequence ID" value="NZ_BNBO01000007.1"/>
</dbReference>
<reference evidence="2" key="2">
    <citation type="submission" date="2020-09" db="EMBL/GenBank/DDBJ databases">
        <authorList>
            <person name="Sun Q."/>
            <person name="Ohkuma M."/>
        </authorList>
    </citation>
    <scope>NUCLEOTIDE SEQUENCE</scope>
    <source>
        <strain evidence="2">JCM 4646</strain>
    </source>
</reference>
<feature type="region of interest" description="Disordered" evidence="1">
    <location>
        <begin position="88"/>
        <end position="111"/>
    </location>
</feature>
<evidence type="ECO:0000256" key="1">
    <source>
        <dbReference type="SAM" id="MobiDB-lite"/>
    </source>
</evidence>
<feature type="region of interest" description="Disordered" evidence="1">
    <location>
        <begin position="137"/>
        <end position="173"/>
    </location>
</feature>
<dbReference type="AlphaFoldDB" id="A0A919KP23"/>
<evidence type="ECO:0000313" key="2">
    <source>
        <dbReference type="EMBL" id="GHH66423.1"/>
    </source>
</evidence>
<reference evidence="2" key="1">
    <citation type="journal article" date="2014" name="Int. J. Syst. Evol. Microbiol.">
        <title>Complete genome sequence of Corynebacterium casei LMG S-19264T (=DSM 44701T), isolated from a smear-ripened cheese.</title>
        <authorList>
            <consortium name="US DOE Joint Genome Institute (JGI-PGF)"/>
            <person name="Walter F."/>
            <person name="Albersmeier A."/>
            <person name="Kalinowski J."/>
            <person name="Ruckert C."/>
        </authorList>
    </citation>
    <scope>NUCLEOTIDE SEQUENCE</scope>
    <source>
        <strain evidence="2">JCM 4646</strain>
    </source>
</reference>
<comment type="caution">
    <text evidence="2">The sequence shown here is derived from an EMBL/GenBank/DDBJ whole genome shotgun (WGS) entry which is preliminary data.</text>
</comment>
<name>A0A919KP23_9ACTN</name>
<gene>
    <name evidence="2" type="ORF">GCM10018781_20340</name>
</gene>
<feature type="compositionally biased region" description="Low complexity" evidence="1">
    <location>
        <begin position="88"/>
        <end position="102"/>
    </location>
</feature>
<dbReference type="GeneID" id="95352510"/>
<feature type="compositionally biased region" description="Low complexity" evidence="1">
    <location>
        <begin position="162"/>
        <end position="173"/>
    </location>
</feature>
<accession>A0A919KP23</accession>
<proteinExistence type="predicted"/>
<sequence>MTGTEEFLFLSAELTGFGVGQLSATGLADTYRSLVLERAGPPRLDRLRAAVAAGAGRPPAFPDESVRELARAVVHLWYLGTWPGLPPAGAEGAADGTAAAPPDEQVDRPADGPFVVSSRAYAEGLVWRTFGARAPGTVPQAHGSWSLPPSVEEPAGGPPGPRRGVATAPAGQR</sequence>
<protein>
    <submittedName>
        <fullName evidence="2">Uncharacterized protein</fullName>
    </submittedName>
</protein>
<dbReference type="Proteomes" id="UP000617734">
    <property type="component" value="Unassembled WGS sequence"/>
</dbReference>
<evidence type="ECO:0000313" key="3">
    <source>
        <dbReference type="Proteomes" id="UP000617734"/>
    </source>
</evidence>
<dbReference type="EMBL" id="BNBO01000007">
    <property type="protein sequence ID" value="GHH66423.1"/>
    <property type="molecule type" value="Genomic_DNA"/>
</dbReference>